<evidence type="ECO:0000256" key="1">
    <source>
        <dbReference type="ARBA" id="ARBA00008857"/>
    </source>
</evidence>
<dbReference type="GO" id="GO:0015074">
    <property type="term" value="P:DNA integration"/>
    <property type="evidence" value="ECO:0007669"/>
    <property type="project" value="UniProtKB-KW"/>
</dbReference>
<evidence type="ECO:0000259" key="5">
    <source>
        <dbReference type="PROSITE" id="PS51898"/>
    </source>
</evidence>
<comment type="caution">
    <text evidence="6">The sequence shown here is derived from an EMBL/GenBank/DDBJ whole genome shotgun (WGS) entry which is preliminary data.</text>
</comment>
<proteinExistence type="inferred from homology"/>
<dbReference type="Proteomes" id="UP000016567">
    <property type="component" value="Unassembled WGS sequence"/>
</dbReference>
<dbReference type="OrthoDB" id="9795573at2"/>
<keyword evidence="2" id="KW-0229">DNA integration</keyword>
<dbReference type="eggNOG" id="COG0582">
    <property type="taxonomic scope" value="Bacteria"/>
</dbReference>
<dbReference type="InterPro" id="IPR002104">
    <property type="entry name" value="Integrase_catalytic"/>
</dbReference>
<evidence type="ECO:0000256" key="4">
    <source>
        <dbReference type="ARBA" id="ARBA00023172"/>
    </source>
</evidence>
<gene>
    <name evidence="6" type="ORF">VAZ01S_017_00250</name>
</gene>
<dbReference type="InterPro" id="IPR013762">
    <property type="entry name" value="Integrase-like_cat_sf"/>
</dbReference>
<dbReference type="PROSITE" id="PS51898">
    <property type="entry name" value="TYR_RECOMBINASE"/>
    <property type="match status" value="1"/>
</dbReference>
<name>U3AMD4_9VIBR</name>
<evidence type="ECO:0000256" key="3">
    <source>
        <dbReference type="ARBA" id="ARBA00023125"/>
    </source>
</evidence>
<protein>
    <submittedName>
        <fullName evidence="6">Putative phage integrase</fullName>
    </submittedName>
</protein>
<reference evidence="6 7" key="1">
    <citation type="submission" date="2013-09" db="EMBL/GenBank/DDBJ databases">
        <title>Whole genome shotgun sequence of Vibrio azureus NBRC 104587.</title>
        <authorList>
            <person name="Isaki S."/>
            <person name="Hosoyama A."/>
            <person name="Numata M."/>
            <person name="Hashimoto M."/>
            <person name="Hosoyama Y."/>
            <person name="Tsuchikane K."/>
            <person name="Noguchi M."/>
            <person name="Hirakata S."/>
            <person name="Ichikawa N."/>
            <person name="Ohji S."/>
            <person name="Yamazoe A."/>
            <person name="Fujita N."/>
        </authorList>
    </citation>
    <scope>NUCLEOTIDE SEQUENCE [LARGE SCALE GENOMIC DNA]</scope>
    <source>
        <strain evidence="6 7">NBRC 104587</strain>
    </source>
</reference>
<organism evidence="6 7">
    <name type="scientific">Vibrio azureus NBRC 104587</name>
    <dbReference type="NCBI Taxonomy" id="1219077"/>
    <lineage>
        <taxon>Bacteria</taxon>
        <taxon>Pseudomonadati</taxon>
        <taxon>Pseudomonadota</taxon>
        <taxon>Gammaproteobacteria</taxon>
        <taxon>Vibrionales</taxon>
        <taxon>Vibrionaceae</taxon>
        <taxon>Vibrio</taxon>
    </lineage>
</organism>
<dbReference type="Gene3D" id="1.10.150.130">
    <property type="match status" value="1"/>
</dbReference>
<dbReference type="STRING" id="1219077.VAZ01S_017_00250"/>
<dbReference type="GO" id="GO:0006310">
    <property type="term" value="P:DNA recombination"/>
    <property type="evidence" value="ECO:0007669"/>
    <property type="project" value="UniProtKB-KW"/>
</dbReference>
<dbReference type="InterPro" id="IPR011010">
    <property type="entry name" value="DNA_brk_join_enz"/>
</dbReference>
<dbReference type="PANTHER" id="PTHR30629:SF6">
    <property type="entry name" value="PROPHAGE INTEGRASE INTA-RELATED"/>
    <property type="match status" value="1"/>
</dbReference>
<keyword evidence="3" id="KW-0238">DNA-binding</keyword>
<dbReference type="RefSeq" id="WP_021708708.1">
    <property type="nucleotide sequence ID" value="NZ_BAOB01000419.1"/>
</dbReference>
<dbReference type="InterPro" id="IPR010998">
    <property type="entry name" value="Integrase_recombinase_N"/>
</dbReference>
<keyword evidence="7" id="KW-1185">Reference proteome</keyword>
<dbReference type="SUPFAM" id="SSF56349">
    <property type="entry name" value="DNA breaking-rejoining enzymes"/>
    <property type="match status" value="1"/>
</dbReference>
<dbReference type="EMBL" id="BATL01000017">
    <property type="protein sequence ID" value="GAD74930.1"/>
    <property type="molecule type" value="Genomic_DNA"/>
</dbReference>
<comment type="similarity">
    <text evidence="1">Belongs to the 'phage' integrase family.</text>
</comment>
<evidence type="ECO:0000256" key="2">
    <source>
        <dbReference type="ARBA" id="ARBA00022908"/>
    </source>
</evidence>
<sequence>MLTSNAAVHLPATVRCKISEAQIKRYARRLHVRQLKDDRYSVYFRYKKNRVQGSWVFYEYKDGKQSAHVFGKYPNLSAKDVPEVVEHIAKQRSVGITTRANEFTTVDELLIWYLDMETRNRHLSRDRLNSLKPMVDAHLISRLHGVKIAGLSHREIEQQLMKPLREQQYSISYIRSIFQVLKVAFNRARKINKIGHNPLNDMIFTDFVKARIQPKGCSLLVGQTAELLVQFGQAEPLTRMLCLMMLSHGTRIGETRKSKWCNICFITKQWKIPMRDTKTRKEIVYPLTDEWVCLLKAYKAWQLAHHYKGNHLFPASPRDRSPISSTVANQMIRAIAHGHWTAHDLRKLARTVWADIGIDYLVAETLLNHAKNKMDQTYIHTHIELQKSEALKAYHLWLKNCWRTCFIPDFQKTFLLINANEISD</sequence>
<dbReference type="GO" id="GO:0003677">
    <property type="term" value="F:DNA binding"/>
    <property type="evidence" value="ECO:0007669"/>
    <property type="project" value="UniProtKB-KW"/>
</dbReference>
<keyword evidence="4" id="KW-0233">DNA recombination</keyword>
<dbReference type="Gene3D" id="1.10.443.10">
    <property type="entry name" value="Intergrase catalytic core"/>
    <property type="match status" value="1"/>
</dbReference>
<evidence type="ECO:0000313" key="6">
    <source>
        <dbReference type="EMBL" id="GAD74930.1"/>
    </source>
</evidence>
<dbReference type="InterPro" id="IPR050808">
    <property type="entry name" value="Phage_Integrase"/>
</dbReference>
<evidence type="ECO:0000313" key="7">
    <source>
        <dbReference type="Proteomes" id="UP000016567"/>
    </source>
</evidence>
<dbReference type="AlphaFoldDB" id="U3AMD4"/>
<feature type="domain" description="Tyr recombinase" evidence="5">
    <location>
        <begin position="218"/>
        <end position="391"/>
    </location>
</feature>
<dbReference type="Pfam" id="PF00589">
    <property type="entry name" value="Phage_integrase"/>
    <property type="match status" value="1"/>
</dbReference>
<dbReference type="PANTHER" id="PTHR30629">
    <property type="entry name" value="PROPHAGE INTEGRASE"/>
    <property type="match status" value="1"/>
</dbReference>
<accession>U3AMD4</accession>